<protein>
    <submittedName>
        <fullName evidence="4">Methyltransferase domain-containing protein</fullName>
    </submittedName>
</protein>
<feature type="domain" description="Methyltransferase" evidence="3">
    <location>
        <begin position="41"/>
        <end position="131"/>
    </location>
</feature>
<dbReference type="GO" id="GO:0008168">
    <property type="term" value="F:methyltransferase activity"/>
    <property type="evidence" value="ECO:0007669"/>
    <property type="project" value="UniProtKB-KW"/>
</dbReference>
<keyword evidence="2" id="KW-0808">Transferase</keyword>
<dbReference type="CDD" id="cd02440">
    <property type="entry name" value="AdoMet_MTases"/>
    <property type="match status" value="1"/>
</dbReference>
<evidence type="ECO:0000313" key="4">
    <source>
        <dbReference type="EMBL" id="MBI4132605.1"/>
    </source>
</evidence>
<reference evidence="4" key="1">
    <citation type="submission" date="2020-07" db="EMBL/GenBank/DDBJ databases">
        <title>Huge and variable diversity of episymbiotic CPR bacteria and DPANN archaea in groundwater ecosystems.</title>
        <authorList>
            <person name="He C.Y."/>
            <person name="Keren R."/>
            <person name="Whittaker M."/>
            <person name="Farag I.F."/>
            <person name="Doudna J."/>
            <person name="Cate J.H.D."/>
            <person name="Banfield J.F."/>
        </authorList>
    </citation>
    <scope>NUCLEOTIDE SEQUENCE</scope>
    <source>
        <strain evidence="4">NC_groundwater_1225_Ag_S-0.1um_56_177</strain>
    </source>
</reference>
<proteinExistence type="predicted"/>
<accession>A0A932YZ18</accession>
<dbReference type="AlphaFoldDB" id="A0A932YZ18"/>
<dbReference type="Gene3D" id="3.40.50.150">
    <property type="entry name" value="Vaccinia Virus protein VP39"/>
    <property type="match status" value="1"/>
</dbReference>
<evidence type="ECO:0000256" key="1">
    <source>
        <dbReference type="ARBA" id="ARBA00022603"/>
    </source>
</evidence>
<organism evidence="4 5">
    <name type="scientific">Candidatus Sungiibacteriota bacterium</name>
    <dbReference type="NCBI Taxonomy" id="2750080"/>
    <lineage>
        <taxon>Bacteria</taxon>
        <taxon>Candidatus Sungiibacteriota</taxon>
    </lineage>
</organism>
<comment type="caution">
    <text evidence="4">The sequence shown here is derived from an EMBL/GenBank/DDBJ whole genome shotgun (WGS) entry which is preliminary data.</text>
</comment>
<dbReference type="EMBL" id="JACQMI010000005">
    <property type="protein sequence ID" value="MBI4132605.1"/>
    <property type="molecule type" value="Genomic_DNA"/>
</dbReference>
<dbReference type="SUPFAM" id="SSF53335">
    <property type="entry name" value="S-adenosyl-L-methionine-dependent methyltransferases"/>
    <property type="match status" value="1"/>
</dbReference>
<dbReference type="InterPro" id="IPR029063">
    <property type="entry name" value="SAM-dependent_MTases_sf"/>
</dbReference>
<dbReference type="Pfam" id="PF13649">
    <property type="entry name" value="Methyltransf_25"/>
    <property type="match status" value="1"/>
</dbReference>
<gene>
    <name evidence="4" type="ORF">HY473_00690</name>
</gene>
<sequence>MDLKSTYNKIAEDWHRDHQQDTWWIESTNKFISLLKPGDSVLDVGCGGGTKTKYLIGEGLRVTGIDFAENMIAIAKREVPTGTFFTMDVKEIPRLGKIYDGVFAQATLLHVPKREVEDVLWILRDALVGGGYLYVAVKELRPGQKEEEIRVENDYGYPYERFFSYFALSEVEKYLRDGGLEICYRNITPSGESRWIQVIAKKVNAAE</sequence>
<dbReference type="PANTHER" id="PTHR43861">
    <property type="entry name" value="TRANS-ACONITATE 2-METHYLTRANSFERASE-RELATED"/>
    <property type="match status" value="1"/>
</dbReference>
<dbReference type="PANTHER" id="PTHR43861:SF1">
    <property type="entry name" value="TRANS-ACONITATE 2-METHYLTRANSFERASE"/>
    <property type="match status" value="1"/>
</dbReference>
<dbReference type="Proteomes" id="UP000756703">
    <property type="component" value="Unassembled WGS sequence"/>
</dbReference>
<dbReference type="InterPro" id="IPR041698">
    <property type="entry name" value="Methyltransf_25"/>
</dbReference>
<dbReference type="GO" id="GO:0032259">
    <property type="term" value="P:methylation"/>
    <property type="evidence" value="ECO:0007669"/>
    <property type="project" value="UniProtKB-KW"/>
</dbReference>
<evidence type="ECO:0000256" key="2">
    <source>
        <dbReference type="ARBA" id="ARBA00022679"/>
    </source>
</evidence>
<evidence type="ECO:0000313" key="5">
    <source>
        <dbReference type="Proteomes" id="UP000756703"/>
    </source>
</evidence>
<name>A0A932YZ18_9BACT</name>
<evidence type="ECO:0000259" key="3">
    <source>
        <dbReference type="Pfam" id="PF13649"/>
    </source>
</evidence>
<keyword evidence="1 4" id="KW-0489">Methyltransferase</keyword>